<name>E6K9L8_9BACT</name>
<dbReference type="eggNOG" id="COG0438">
    <property type="taxonomic scope" value="Bacteria"/>
</dbReference>
<proteinExistence type="predicted"/>
<dbReference type="Pfam" id="PF13692">
    <property type="entry name" value="Glyco_trans_1_4"/>
    <property type="match status" value="1"/>
</dbReference>
<dbReference type="PANTHER" id="PTHR46401:SF2">
    <property type="entry name" value="GLYCOSYLTRANSFERASE WBBK-RELATED"/>
    <property type="match status" value="1"/>
</dbReference>
<keyword evidence="3" id="KW-1185">Reference proteome</keyword>
<evidence type="ECO:0000313" key="2">
    <source>
        <dbReference type="EMBL" id="EFU29723.1"/>
    </source>
</evidence>
<comment type="caution">
    <text evidence="2">The sequence shown here is derived from an EMBL/GenBank/DDBJ whole genome shotgun (WGS) entry which is preliminary data.</text>
</comment>
<dbReference type="SUPFAM" id="SSF53756">
    <property type="entry name" value="UDP-Glycosyltransferase/glycogen phosphorylase"/>
    <property type="match status" value="1"/>
</dbReference>
<dbReference type="STRING" id="873513.HMPREF6485_2282"/>
<dbReference type="GeneID" id="93536976"/>
<keyword evidence="2" id="KW-0328">Glycosyltransferase</keyword>
<accession>E6K9L8</accession>
<dbReference type="AlphaFoldDB" id="E6K9L8"/>
<keyword evidence="1 2" id="KW-0808">Transferase</keyword>
<dbReference type="Proteomes" id="UP000003112">
    <property type="component" value="Unassembled WGS sequence"/>
</dbReference>
<dbReference type="PANTHER" id="PTHR46401">
    <property type="entry name" value="GLYCOSYLTRANSFERASE WBBK-RELATED"/>
    <property type="match status" value="1"/>
</dbReference>
<dbReference type="CDD" id="cd03801">
    <property type="entry name" value="GT4_PimA-like"/>
    <property type="match status" value="1"/>
</dbReference>
<evidence type="ECO:0000256" key="1">
    <source>
        <dbReference type="ARBA" id="ARBA00022679"/>
    </source>
</evidence>
<gene>
    <name evidence="2" type="ORF">HMPREF6485_2282</name>
</gene>
<evidence type="ECO:0000313" key="3">
    <source>
        <dbReference type="Proteomes" id="UP000003112"/>
    </source>
</evidence>
<dbReference type="GO" id="GO:0009103">
    <property type="term" value="P:lipopolysaccharide biosynthetic process"/>
    <property type="evidence" value="ECO:0007669"/>
    <property type="project" value="TreeGrafter"/>
</dbReference>
<dbReference type="EC" id="2.4.-.-" evidence="2"/>
<dbReference type="EMBL" id="AEPD01000037">
    <property type="protein sequence ID" value="EFU29723.1"/>
    <property type="molecule type" value="Genomic_DNA"/>
</dbReference>
<dbReference type="Gene3D" id="3.40.50.2000">
    <property type="entry name" value="Glycogen Phosphorylase B"/>
    <property type="match status" value="2"/>
</dbReference>
<dbReference type="RefSeq" id="WP_004346403.1">
    <property type="nucleotide sequence ID" value="NZ_GL586311.1"/>
</dbReference>
<protein>
    <submittedName>
        <fullName evidence="2">Glycosyltransferase, group 1 family protein</fullName>
        <ecNumber evidence="2">2.4.-.-</ecNumber>
    </submittedName>
</protein>
<sequence length="552" mass="64447">MIKYFLVNNASRAAAYGIGTYIKQIAFCLRNSLPQYELSFLDIHSDVGEFSISKDEEDNLHYRIPSVRGDDNAIAYYRSILFLLSPYVGEEEVVVFHFNYSLHFDLMRLVKAKYMFCRIVYTIHYFDWCFSLDGNLTRFRKLICDDDIEDVMKENIRSNYQHDKRLLSICDDVIVLSKFTYNLLRNEYKMDGSKLHLVYNGMYKDEKIIQHSNVKGIQKEILFVGRLDKIKGIEYIIKASKMIIAHDKTIHLTLVGDGDFSRYLALCEGIWDNITFTGKLSKDNLEQFYHRATIGVQPSFHEQCSYSAIEMMAHGIPFIATDSTGLGEMMDYTPECLVHIDEENFQPDEFVKQLADKMTALIYNDQLREHSSLKLLQLFQKRYCVDHMKNSIKKIFAAPTTKVGELSKDFMPYLDSEVIRLIARRPVLDMDYVGLTGIGCYLWWRIETLKGVKDKTELYTSMKLQENLIYYIDWLYDVIEEDRKNAFSSLFELSPLKWLLKGLKNAGFYKTRVEKTIKHIHALGVNLGIDRNKYINKAELMQTALKIYNLNL</sequence>
<reference evidence="2 3" key="1">
    <citation type="submission" date="2010-10" db="EMBL/GenBank/DDBJ databases">
        <authorList>
            <person name="Muzny D."/>
            <person name="Qin X."/>
            <person name="Deng J."/>
            <person name="Jiang H."/>
            <person name="Liu Y."/>
            <person name="Qu J."/>
            <person name="Song X.-Z."/>
            <person name="Zhang L."/>
            <person name="Thornton R."/>
            <person name="Coyle M."/>
            <person name="Francisco L."/>
            <person name="Jackson L."/>
            <person name="Javaid M."/>
            <person name="Korchina V."/>
            <person name="Kovar C."/>
            <person name="Mata R."/>
            <person name="Mathew T."/>
            <person name="Ngo R."/>
            <person name="Nguyen L."/>
            <person name="Nguyen N."/>
            <person name="Okwuonu G."/>
            <person name="Ongeri F."/>
            <person name="Pham C."/>
            <person name="Simmons D."/>
            <person name="Wilczek-Boney K."/>
            <person name="Hale W."/>
            <person name="Jakkamsetti A."/>
            <person name="Pham P."/>
            <person name="Ruth R."/>
            <person name="San Lucas F."/>
            <person name="Warren J."/>
            <person name="Zhang J."/>
            <person name="Zhao Z."/>
            <person name="Zhou C."/>
            <person name="Zhu D."/>
            <person name="Lee S."/>
            <person name="Bess C."/>
            <person name="Blankenburg K."/>
            <person name="Forbes L."/>
            <person name="Fu Q."/>
            <person name="Gubbala S."/>
            <person name="Hirani K."/>
            <person name="Jayaseelan J.C."/>
            <person name="Lara F."/>
            <person name="Munidasa M."/>
            <person name="Palculict T."/>
            <person name="Patil S."/>
            <person name="Pu L.-L."/>
            <person name="Saada N."/>
            <person name="Tang L."/>
            <person name="Weissenberger G."/>
            <person name="Zhu Y."/>
            <person name="Hemphill L."/>
            <person name="Shang Y."/>
            <person name="Youmans B."/>
            <person name="Ayvaz T."/>
            <person name="Ross M."/>
            <person name="Santibanez J."/>
            <person name="Aqrawi P."/>
            <person name="Gross S."/>
            <person name="Joshi V."/>
            <person name="Fowler G."/>
            <person name="Nazareth L."/>
            <person name="Reid J."/>
            <person name="Worley K."/>
            <person name="Petrosino J."/>
            <person name="Highlander S."/>
            <person name="Gibbs R."/>
        </authorList>
    </citation>
    <scope>NUCLEOTIDE SEQUENCE [LARGE SCALE GENOMIC DNA]</scope>
    <source>
        <strain evidence="2 3">ATCC 33574</strain>
    </source>
</reference>
<organism evidence="2 3">
    <name type="scientific">Segatella buccae ATCC 33574</name>
    <dbReference type="NCBI Taxonomy" id="873513"/>
    <lineage>
        <taxon>Bacteria</taxon>
        <taxon>Pseudomonadati</taxon>
        <taxon>Bacteroidota</taxon>
        <taxon>Bacteroidia</taxon>
        <taxon>Bacteroidales</taxon>
        <taxon>Prevotellaceae</taxon>
        <taxon>Segatella</taxon>
    </lineage>
</organism>
<dbReference type="GO" id="GO:0016757">
    <property type="term" value="F:glycosyltransferase activity"/>
    <property type="evidence" value="ECO:0007669"/>
    <property type="project" value="UniProtKB-KW"/>
</dbReference>
<dbReference type="HOGENOM" id="CLU_009583_30_0_10"/>